<accession>A0ABX5LKB4</accession>
<comment type="caution">
    <text evidence="1">The sequence shown here is derived from an EMBL/GenBank/DDBJ whole genome shotgun (WGS) entry which is preliminary data.</text>
</comment>
<name>A0ABX5LKB4_9BACT</name>
<reference evidence="1 2" key="1">
    <citation type="submission" date="2018-05" db="EMBL/GenBank/DDBJ databases">
        <title>Animal gut microbial communities from fecal samples from Wisconsin, USA.</title>
        <authorList>
            <person name="Neumann A."/>
        </authorList>
    </citation>
    <scope>NUCLEOTIDE SEQUENCE [LARGE SCALE GENOMIC DNA]</scope>
    <source>
        <strain evidence="1 2">UWS4</strain>
    </source>
</reference>
<organism evidence="1 2">
    <name type="scientific">Hallerella porci</name>
    <dbReference type="NCBI Taxonomy" id="1945871"/>
    <lineage>
        <taxon>Bacteria</taxon>
        <taxon>Pseudomonadati</taxon>
        <taxon>Fibrobacterota</taxon>
        <taxon>Fibrobacteria</taxon>
        <taxon>Fibrobacterales</taxon>
        <taxon>Fibrobacteraceae</taxon>
        <taxon>Hallerella</taxon>
    </lineage>
</organism>
<dbReference type="EMBL" id="QGHD01000063">
    <property type="protein sequence ID" value="PWK82354.1"/>
    <property type="molecule type" value="Genomic_DNA"/>
</dbReference>
<proteinExistence type="predicted"/>
<feature type="non-terminal residue" evidence="1">
    <location>
        <position position="1"/>
    </location>
</feature>
<dbReference type="Proteomes" id="UP000245523">
    <property type="component" value="Unassembled WGS sequence"/>
</dbReference>
<keyword evidence="2" id="KW-1185">Reference proteome</keyword>
<evidence type="ECO:0000313" key="1">
    <source>
        <dbReference type="EMBL" id="PWK82354.1"/>
    </source>
</evidence>
<evidence type="ECO:0000313" key="2">
    <source>
        <dbReference type="Proteomes" id="UP000245523"/>
    </source>
</evidence>
<sequence>LVSPGSVLADGPLDNRFGLAVGTRDMAAELLMQEGVYGTVPGGPLLMAVLVADGGEERLAGLLVQSHVHLPEQGYLWRNPVHRHKYTF</sequence>
<gene>
    <name evidence="1" type="ORF">B0H50_1631</name>
</gene>
<protein>
    <submittedName>
        <fullName evidence="1">Uncharacterized protein</fullName>
    </submittedName>
</protein>